<gene>
    <name evidence="1" type="ORF">S12H4_13075</name>
</gene>
<sequence>MKYKATLILSVEAEDEDGARQALKDQVGAADFDQSSIEVVEEEE</sequence>
<protein>
    <submittedName>
        <fullName evidence="1">Uncharacterized protein</fullName>
    </submittedName>
</protein>
<proteinExistence type="predicted"/>
<reference evidence="1" key="1">
    <citation type="journal article" date="2014" name="Front. Microbiol.">
        <title>High frequency of phylogenetically diverse reductive dehalogenase-homologous genes in deep subseafloor sedimentary metagenomes.</title>
        <authorList>
            <person name="Kawai M."/>
            <person name="Futagami T."/>
            <person name="Toyoda A."/>
            <person name="Takaki Y."/>
            <person name="Nishi S."/>
            <person name="Hori S."/>
            <person name="Arai W."/>
            <person name="Tsubouchi T."/>
            <person name="Morono Y."/>
            <person name="Uchiyama I."/>
            <person name="Ito T."/>
            <person name="Fujiyama A."/>
            <person name="Inagaki F."/>
            <person name="Takami H."/>
        </authorList>
    </citation>
    <scope>NUCLEOTIDE SEQUENCE</scope>
    <source>
        <strain evidence="1">Expedition CK06-06</strain>
    </source>
</reference>
<dbReference type="EMBL" id="BARW01006233">
    <property type="protein sequence ID" value="GAI87284.1"/>
    <property type="molecule type" value="Genomic_DNA"/>
</dbReference>
<evidence type="ECO:0000313" key="1">
    <source>
        <dbReference type="EMBL" id="GAI87284.1"/>
    </source>
</evidence>
<accession>X1U4P3</accession>
<dbReference type="AlphaFoldDB" id="X1U4P3"/>
<comment type="caution">
    <text evidence="1">The sequence shown here is derived from an EMBL/GenBank/DDBJ whole genome shotgun (WGS) entry which is preliminary data.</text>
</comment>
<organism evidence="1">
    <name type="scientific">marine sediment metagenome</name>
    <dbReference type="NCBI Taxonomy" id="412755"/>
    <lineage>
        <taxon>unclassified sequences</taxon>
        <taxon>metagenomes</taxon>
        <taxon>ecological metagenomes</taxon>
    </lineage>
</organism>
<name>X1U4P3_9ZZZZ</name>